<evidence type="ECO:0000313" key="2">
    <source>
        <dbReference type="EMBL" id="KAF4409262.1"/>
    </source>
</evidence>
<dbReference type="PANTHER" id="PTHR10098:SF108">
    <property type="entry name" value="TETRATRICOPEPTIDE REPEAT PROTEIN 28"/>
    <property type="match status" value="1"/>
</dbReference>
<dbReference type="InterPro" id="IPR019734">
    <property type="entry name" value="TPR_rpt"/>
</dbReference>
<proteinExistence type="predicted"/>
<dbReference type="Proteomes" id="UP000621266">
    <property type="component" value="Unassembled WGS sequence"/>
</dbReference>
<dbReference type="EMBL" id="WHPN01000238">
    <property type="protein sequence ID" value="KAF4409262.1"/>
    <property type="molecule type" value="Genomic_DNA"/>
</dbReference>
<keyword evidence="1" id="KW-0802">TPR repeat</keyword>
<accession>A0ABQ7FKR8</accession>
<keyword evidence="3" id="KW-1185">Reference proteome</keyword>
<evidence type="ECO:0000313" key="3">
    <source>
        <dbReference type="Proteomes" id="UP000621266"/>
    </source>
</evidence>
<name>A0ABQ7FKR8_9ACTN</name>
<protein>
    <submittedName>
        <fullName evidence="2">Tetratricopeptide repeat protein</fullName>
    </submittedName>
</protein>
<gene>
    <name evidence="2" type="ORF">GCU69_09885</name>
</gene>
<dbReference type="PROSITE" id="PS50005">
    <property type="entry name" value="TPR"/>
    <property type="match status" value="1"/>
</dbReference>
<dbReference type="InterPro" id="IPR011990">
    <property type="entry name" value="TPR-like_helical_dom_sf"/>
</dbReference>
<comment type="caution">
    <text evidence="2">The sequence shown here is derived from an EMBL/GenBank/DDBJ whole genome shotgun (WGS) entry which is preliminary data.</text>
</comment>
<feature type="repeat" description="TPR" evidence="1">
    <location>
        <begin position="208"/>
        <end position="241"/>
    </location>
</feature>
<organism evidence="2 3">
    <name type="scientific">Streptomyces lycii</name>
    <dbReference type="NCBI Taxonomy" id="2654337"/>
    <lineage>
        <taxon>Bacteria</taxon>
        <taxon>Bacillati</taxon>
        <taxon>Actinomycetota</taxon>
        <taxon>Actinomycetes</taxon>
        <taxon>Kitasatosporales</taxon>
        <taxon>Streptomycetaceae</taxon>
        <taxon>Streptomyces</taxon>
    </lineage>
</organism>
<dbReference type="Gene3D" id="1.25.40.10">
    <property type="entry name" value="Tetratricopeptide repeat domain"/>
    <property type="match status" value="1"/>
</dbReference>
<reference evidence="2 3" key="1">
    <citation type="submission" date="2019-10" db="EMBL/GenBank/DDBJ databases">
        <title>Streptomyces tenebrisbrunneis sp.nov., an endogenous actinomycete isolated from of Lycium ruthenicum.</title>
        <authorList>
            <person name="Ma L."/>
        </authorList>
    </citation>
    <scope>NUCLEOTIDE SEQUENCE [LARGE SCALE GENOMIC DNA]</scope>
    <source>
        <strain evidence="2 3">TRM 66187</strain>
    </source>
</reference>
<dbReference type="PANTHER" id="PTHR10098">
    <property type="entry name" value="RAPSYN-RELATED"/>
    <property type="match status" value="1"/>
</dbReference>
<sequence length="323" mass="35091">MLDELAGRCLLRPVPGGAPAPARYDLPGCLVPLLREDLAARVKPAEAGLARARMLERTVRQLRACRAETERDEPAARAWLAELPRGLRFGSRRAAREWLDSRLPVLRAAVRLAVDDGGLDTQARRLLSALARAVMAHRGEEASAAELYPLHQLALEVAERRGLVPEQAAAHLNLADLDAAAGRTEDALARYRSALAAAREAEEPFLTARSLESLGRVYQESGDWERAADWYGRALGLRLARGDAAEEARLYGRMATVHEHTGDRGETLRNLRAAAAAARRAGDRSLESGIRTRLAGTFDLLGDADAAAAQRAAARRLRGKAEQ</sequence>
<dbReference type="SUPFAM" id="SSF48452">
    <property type="entry name" value="TPR-like"/>
    <property type="match status" value="1"/>
</dbReference>
<dbReference type="Pfam" id="PF13424">
    <property type="entry name" value="TPR_12"/>
    <property type="match status" value="1"/>
</dbReference>
<evidence type="ECO:0000256" key="1">
    <source>
        <dbReference type="PROSITE-ProRule" id="PRU00339"/>
    </source>
</evidence>